<evidence type="ECO:0000313" key="4">
    <source>
        <dbReference type="Proteomes" id="UP000494272"/>
    </source>
</evidence>
<dbReference type="PRINTS" id="PR01438">
    <property type="entry name" value="UNVRSLSTRESS"/>
</dbReference>
<proteinExistence type="inferred from homology"/>
<evidence type="ECO:0000259" key="2">
    <source>
        <dbReference type="Pfam" id="PF00582"/>
    </source>
</evidence>
<dbReference type="AlphaFoldDB" id="A0A6S7DTV9"/>
<dbReference type="InterPro" id="IPR014729">
    <property type="entry name" value="Rossmann-like_a/b/a_fold"/>
</dbReference>
<name>A0A6S7DTV9_9BURK</name>
<reference evidence="3 4" key="1">
    <citation type="submission" date="2020-04" db="EMBL/GenBank/DDBJ databases">
        <authorList>
            <person name="De Canck E."/>
        </authorList>
    </citation>
    <scope>NUCLEOTIDE SEQUENCE [LARGE SCALE GENOMIC DNA]</scope>
    <source>
        <strain evidence="3 4">LMG 26841</strain>
    </source>
</reference>
<dbReference type="Gene3D" id="3.40.50.620">
    <property type="entry name" value="HUPs"/>
    <property type="match status" value="1"/>
</dbReference>
<dbReference type="SUPFAM" id="SSF52402">
    <property type="entry name" value="Adenine nucleotide alpha hydrolases-like"/>
    <property type="match status" value="1"/>
</dbReference>
<dbReference type="PANTHER" id="PTHR46268:SF6">
    <property type="entry name" value="UNIVERSAL STRESS PROTEIN UP12"/>
    <property type="match status" value="1"/>
</dbReference>
<dbReference type="GeneID" id="94357503"/>
<protein>
    <submittedName>
        <fullName evidence="3">Universal stress protein</fullName>
    </submittedName>
</protein>
<dbReference type="RefSeq" id="WP_175167803.1">
    <property type="nucleotide sequence ID" value="NZ_CADIKW010000009.1"/>
</dbReference>
<dbReference type="CDD" id="cd00293">
    <property type="entry name" value="USP-like"/>
    <property type="match status" value="1"/>
</dbReference>
<gene>
    <name evidence="3" type="ORF">LMG26841_03955</name>
</gene>
<dbReference type="InterPro" id="IPR006015">
    <property type="entry name" value="Universal_stress_UspA"/>
</dbReference>
<dbReference type="EMBL" id="CADIKW010000009">
    <property type="protein sequence ID" value="CAB3890692.1"/>
    <property type="molecule type" value="Genomic_DNA"/>
</dbReference>
<sequence>MPAEHRRILVAIDGSHASDRALDEAIGLAKLSHSELRVIHVLDDLSISMAFNPYAGYYTGELISQLRQDGAQLLARAAARASAAGAVVQTALYDDLGLPVRERILEIARSWPADLIVMGTHGRRGVDRALLGSCAEGVVRAASAPVLLVRAA</sequence>
<comment type="similarity">
    <text evidence="1">Belongs to the universal stress protein A family.</text>
</comment>
<evidence type="ECO:0000313" key="3">
    <source>
        <dbReference type="EMBL" id="CAB3890692.1"/>
    </source>
</evidence>
<organism evidence="3 4">
    <name type="scientific">Achromobacter dolens</name>
    <dbReference type="NCBI Taxonomy" id="1287738"/>
    <lineage>
        <taxon>Bacteria</taxon>
        <taxon>Pseudomonadati</taxon>
        <taxon>Pseudomonadota</taxon>
        <taxon>Betaproteobacteria</taxon>
        <taxon>Burkholderiales</taxon>
        <taxon>Alcaligenaceae</taxon>
        <taxon>Achromobacter</taxon>
    </lineage>
</organism>
<feature type="domain" description="UspA" evidence="2">
    <location>
        <begin position="6"/>
        <end position="150"/>
    </location>
</feature>
<keyword evidence="4" id="KW-1185">Reference proteome</keyword>
<dbReference type="Pfam" id="PF00582">
    <property type="entry name" value="Usp"/>
    <property type="match status" value="1"/>
</dbReference>
<dbReference type="PANTHER" id="PTHR46268">
    <property type="entry name" value="STRESS RESPONSE PROTEIN NHAX"/>
    <property type="match status" value="1"/>
</dbReference>
<accession>A0A6S7DTV9</accession>
<dbReference type="InterPro" id="IPR006016">
    <property type="entry name" value="UspA"/>
</dbReference>
<evidence type="ECO:0000256" key="1">
    <source>
        <dbReference type="ARBA" id="ARBA00008791"/>
    </source>
</evidence>
<dbReference type="Proteomes" id="UP000494272">
    <property type="component" value="Unassembled WGS sequence"/>
</dbReference>